<protein>
    <submittedName>
        <fullName evidence="1">Unannotated protein</fullName>
    </submittedName>
</protein>
<dbReference type="EMBL" id="CAESAO010000027">
    <property type="protein sequence ID" value="CAB4339802.1"/>
    <property type="molecule type" value="Genomic_DNA"/>
</dbReference>
<evidence type="ECO:0000313" key="2">
    <source>
        <dbReference type="EMBL" id="CAB5034982.1"/>
    </source>
</evidence>
<reference evidence="1" key="1">
    <citation type="submission" date="2020-05" db="EMBL/GenBank/DDBJ databases">
        <authorList>
            <person name="Chiriac C."/>
            <person name="Salcher M."/>
            <person name="Ghai R."/>
            <person name="Kavagutti S V."/>
        </authorList>
    </citation>
    <scope>NUCLEOTIDE SEQUENCE</scope>
</reference>
<name>A0A6J5ZF62_9ZZZZ</name>
<dbReference type="EMBL" id="CAFBPX010000120">
    <property type="protein sequence ID" value="CAB5034982.1"/>
    <property type="molecule type" value="Genomic_DNA"/>
</dbReference>
<dbReference type="AlphaFoldDB" id="A0A6J5ZF62"/>
<evidence type="ECO:0000313" key="1">
    <source>
        <dbReference type="EMBL" id="CAB4339802.1"/>
    </source>
</evidence>
<proteinExistence type="predicted"/>
<accession>A0A6J5ZF62</accession>
<organism evidence="1">
    <name type="scientific">freshwater metagenome</name>
    <dbReference type="NCBI Taxonomy" id="449393"/>
    <lineage>
        <taxon>unclassified sequences</taxon>
        <taxon>metagenomes</taxon>
        <taxon>ecological metagenomes</taxon>
    </lineage>
</organism>
<gene>
    <name evidence="1" type="ORF">UFOPK3522_00486</name>
    <name evidence="2" type="ORF">UFOPK4175_00740</name>
</gene>
<sequence>MAWIETQSPHFVARHAEADGEDADGVLELLEGTREQLGEVFAVMPTAVTAVIHSNTAQLSMAQPVSAILRALTAPASRRYVTGWYTRDEIHVLAPRLLSARASSVPGSLEMLMLAPAALYGQLVAGLGNPGLPPPFTLRSWLHAPSWAWLAAGAGQWFSGQTAHARPAIANRLRESDQPSFPPKLRDAQLLGGTVFDLLASESGEQAAIRLATEAPSEPRELITRNFPGRSFGDTEGVWRAHLARLGGL</sequence>